<evidence type="ECO:0000256" key="1">
    <source>
        <dbReference type="ARBA" id="ARBA00022801"/>
    </source>
</evidence>
<dbReference type="PANTHER" id="PTHR48081">
    <property type="entry name" value="AB HYDROLASE SUPERFAMILY PROTEIN C4A8.06C"/>
    <property type="match status" value="1"/>
</dbReference>
<sequence length="283" mass="29931">MAAVGQVEIEEDVVFGTGGGRELRCDVYRPPAPSGRAPGVLLVHGGSWRHGDRTQLRGYGILLGRAGYVCVASEYRLLPEAPWPAQIHDVKAALRWMRANAAELGIDPERIAVEGNSAGAHLALLAAGTPGRADFEGEGGNPDQPTHVAAAIGVYAPTLFSHGEQQRGAITLAALIEAGSAEEASAASPLTHVNPSFPPTLLIHGTEDELVPVHASLVMYEALAEARVPAELHLYAEQLHAFDASPAFGRQCAAEMQLFLDRYVRDRLARPGASQVEDVSAAS</sequence>
<dbReference type="PANTHER" id="PTHR48081:SF13">
    <property type="entry name" value="ALPHA_BETA HYDROLASE"/>
    <property type="match status" value="1"/>
</dbReference>
<evidence type="ECO:0000259" key="2">
    <source>
        <dbReference type="Pfam" id="PF20434"/>
    </source>
</evidence>
<dbReference type="Gene3D" id="3.40.50.1820">
    <property type="entry name" value="alpha/beta hydrolase"/>
    <property type="match status" value="1"/>
</dbReference>
<proteinExistence type="predicted"/>
<dbReference type="InterPro" id="IPR049492">
    <property type="entry name" value="BD-FAE-like_dom"/>
</dbReference>
<protein>
    <recommendedName>
        <fullName evidence="2">BD-FAE-like domain-containing protein</fullName>
    </recommendedName>
</protein>
<dbReference type="InterPro" id="IPR050300">
    <property type="entry name" value="GDXG_lipolytic_enzyme"/>
</dbReference>
<dbReference type="GO" id="GO:0016787">
    <property type="term" value="F:hydrolase activity"/>
    <property type="evidence" value="ECO:0007669"/>
    <property type="project" value="UniProtKB-KW"/>
</dbReference>
<keyword evidence="1" id="KW-0378">Hydrolase</keyword>
<dbReference type="InterPro" id="IPR029058">
    <property type="entry name" value="AB_hydrolase_fold"/>
</dbReference>
<feature type="domain" description="BD-FAE-like" evidence="2">
    <location>
        <begin position="26"/>
        <end position="223"/>
    </location>
</feature>
<dbReference type="EMBL" id="CADCSY010000102">
    <property type="protein sequence ID" value="CAA9251315.1"/>
    <property type="molecule type" value="Genomic_DNA"/>
</dbReference>
<dbReference type="AlphaFoldDB" id="A0A6J4IFL0"/>
<reference evidence="3" key="1">
    <citation type="submission" date="2020-02" db="EMBL/GenBank/DDBJ databases">
        <authorList>
            <person name="Meier V. D."/>
        </authorList>
    </citation>
    <scope>NUCLEOTIDE SEQUENCE</scope>
    <source>
        <strain evidence="3">AVDCRST_MAG20</strain>
    </source>
</reference>
<gene>
    <name evidence="3" type="ORF">AVDCRST_MAG20-2271</name>
</gene>
<name>A0A6J4IFL0_9ACTN</name>
<dbReference type="SUPFAM" id="SSF53474">
    <property type="entry name" value="alpha/beta-Hydrolases"/>
    <property type="match status" value="1"/>
</dbReference>
<evidence type="ECO:0000313" key="3">
    <source>
        <dbReference type="EMBL" id="CAA9251315.1"/>
    </source>
</evidence>
<organism evidence="3">
    <name type="scientific">uncultured Acidimicrobiales bacterium</name>
    <dbReference type="NCBI Taxonomy" id="310071"/>
    <lineage>
        <taxon>Bacteria</taxon>
        <taxon>Bacillati</taxon>
        <taxon>Actinomycetota</taxon>
        <taxon>Acidimicrobiia</taxon>
        <taxon>Acidimicrobiales</taxon>
        <taxon>environmental samples</taxon>
    </lineage>
</organism>
<accession>A0A6J4IFL0</accession>
<dbReference type="Pfam" id="PF20434">
    <property type="entry name" value="BD-FAE"/>
    <property type="match status" value="1"/>
</dbReference>